<proteinExistence type="predicted"/>
<reference evidence="1 2" key="1">
    <citation type="journal article" date="2015" name="Nature">
        <title>rRNA introns, odd ribosomes, and small enigmatic genomes across a large radiation of phyla.</title>
        <authorList>
            <person name="Brown C.T."/>
            <person name="Hug L.A."/>
            <person name="Thomas B.C."/>
            <person name="Sharon I."/>
            <person name="Castelle C.J."/>
            <person name="Singh A."/>
            <person name="Wilkins M.J."/>
            <person name="Williams K.H."/>
            <person name="Banfield J.F."/>
        </authorList>
    </citation>
    <scope>NUCLEOTIDE SEQUENCE [LARGE SCALE GENOMIC DNA]</scope>
</reference>
<comment type="caution">
    <text evidence="1">The sequence shown here is derived from an EMBL/GenBank/DDBJ whole genome shotgun (WGS) entry which is preliminary data.</text>
</comment>
<dbReference type="AlphaFoldDB" id="A0A0G1CF59"/>
<dbReference type="EMBL" id="LCDG01000002">
    <property type="protein sequence ID" value="KKS48188.1"/>
    <property type="molecule type" value="Genomic_DNA"/>
</dbReference>
<evidence type="ECO:0000313" key="1">
    <source>
        <dbReference type="EMBL" id="KKS48188.1"/>
    </source>
</evidence>
<organism evidence="1 2">
    <name type="scientific">Candidatus Nomurabacteria bacterium GW2011_GWC2_42_20</name>
    <dbReference type="NCBI Taxonomy" id="1618756"/>
    <lineage>
        <taxon>Bacteria</taxon>
        <taxon>Candidatus Nomuraibacteriota</taxon>
    </lineage>
</organism>
<evidence type="ECO:0000313" key="2">
    <source>
        <dbReference type="Proteomes" id="UP000034704"/>
    </source>
</evidence>
<protein>
    <submittedName>
        <fullName evidence="1">Uncharacterized protein</fullName>
    </submittedName>
</protein>
<gene>
    <name evidence="1" type="ORF">UV12_C0002G0037</name>
</gene>
<dbReference type="STRING" id="1618756.UV12_C0002G0037"/>
<dbReference type="Proteomes" id="UP000034704">
    <property type="component" value="Unassembled WGS sequence"/>
</dbReference>
<name>A0A0G1CF59_9BACT</name>
<sequence>MKNIIQALKVVALALILSFGISYVYAWTAPTMTPPNGNVSAPINTSSTAQTKSGGLTVGSITAPSHCIGASCITSWPTGGGVTPPAGSEFLNTSATAQTKAGWLKAVGGNGGDLASRIGVGNNWWMSENTNGNYAIHRNGVGDKLTMDTSGNVVLAGGLTAAGLNTAGTVTASGNIQGWSGCLFHIPRIWTMVIPVPRFKNSIPYGNKIRRLPRLRWTSILYRVGWDREPCWTTNADN</sequence>
<accession>A0A0G1CF59</accession>